<evidence type="ECO:0000313" key="3">
    <source>
        <dbReference type="EnsemblPlants" id="Ma07_p00870.1"/>
    </source>
</evidence>
<sequence>MTSGPSISSAFPQIWAPPVSEIPDDEERRGGPWAAPKVRASTPPAPASVGASRGSDINPPGRARCCSPSPSGSWSASAAFSFLLAIFDRTWVSWDPNRSQLIAEWSTGEINIAYNRGSFIRSMKSYLLTSQVSAYGWNCSICYTRYYHEG</sequence>
<reference evidence="3" key="2">
    <citation type="submission" date="2021-05" db="UniProtKB">
        <authorList>
            <consortium name="EnsemblPlants"/>
        </authorList>
    </citation>
    <scope>IDENTIFICATION</scope>
    <source>
        <strain evidence="3">subsp. malaccensis</strain>
    </source>
</reference>
<reference evidence="2" key="1">
    <citation type="submission" date="2021-03" db="EMBL/GenBank/DDBJ databases">
        <authorList>
            <consortium name="Genoscope - CEA"/>
            <person name="William W."/>
        </authorList>
    </citation>
    <scope>NUCLEOTIDE SEQUENCE</scope>
    <source>
        <strain evidence="2">Doubled-haploid Pahang</strain>
    </source>
</reference>
<dbReference type="AlphaFoldDB" id="A0A804JQS3"/>
<dbReference type="Gramene" id="Ma07_t00870.1">
    <property type="protein sequence ID" value="Ma07_p00870.1"/>
    <property type="gene ID" value="Ma07_g00870"/>
</dbReference>
<proteinExistence type="predicted"/>
<evidence type="ECO:0000313" key="2">
    <source>
        <dbReference type="EMBL" id="CAG1855251.1"/>
    </source>
</evidence>
<protein>
    <submittedName>
        <fullName evidence="2">(wild Malaysian banana) hypothetical protein</fullName>
    </submittedName>
</protein>
<dbReference type="EMBL" id="HG996473">
    <property type="protein sequence ID" value="CAG1855251.1"/>
    <property type="molecule type" value="Genomic_DNA"/>
</dbReference>
<organism evidence="3 4">
    <name type="scientific">Musa acuminata subsp. malaccensis</name>
    <name type="common">Wild banana</name>
    <name type="synonym">Musa malaccensis</name>
    <dbReference type="NCBI Taxonomy" id="214687"/>
    <lineage>
        <taxon>Eukaryota</taxon>
        <taxon>Viridiplantae</taxon>
        <taxon>Streptophyta</taxon>
        <taxon>Embryophyta</taxon>
        <taxon>Tracheophyta</taxon>
        <taxon>Spermatophyta</taxon>
        <taxon>Magnoliopsida</taxon>
        <taxon>Liliopsida</taxon>
        <taxon>Zingiberales</taxon>
        <taxon>Musaceae</taxon>
        <taxon>Musa</taxon>
    </lineage>
</organism>
<dbReference type="EnsemblPlants" id="Ma07_t00870.1">
    <property type="protein sequence ID" value="Ma07_p00870.1"/>
    <property type="gene ID" value="Ma07_g00870"/>
</dbReference>
<dbReference type="InParanoid" id="A0A804JQS3"/>
<dbReference type="Proteomes" id="UP000012960">
    <property type="component" value="Unplaced"/>
</dbReference>
<name>A0A804JQS3_MUSAM</name>
<gene>
    <name evidence="2" type="ORF">GSMUA_53870.1</name>
</gene>
<evidence type="ECO:0000256" key="1">
    <source>
        <dbReference type="SAM" id="MobiDB-lite"/>
    </source>
</evidence>
<keyword evidence="4" id="KW-1185">Reference proteome</keyword>
<feature type="region of interest" description="Disordered" evidence="1">
    <location>
        <begin position="1"/>
        <end position="63"/>
    </location>
</feature>
<feature type="compositionally biased region" description="Polar residues" evidence="1">
    <location>
        <begin position="1"/>
        <end position="11"/>
    </location>
</feature>
<evidence type="ECO:0000313" key="4">
    <source>
        <dbReference type="Proteomes" id="UP000012960"/>
    </source>
</evidence>
<accession>A0A804JQS3</accession>